<protein>
    <submittedName>
        <fullName evidence="3">DUF2213 domain-containing protein</fullName>
    </submittedName>
</protein>
<name>A0A5B8I6C8_9GAMM</name>
<dbReference type="Pfam" id="PF09979">
    <property type="entry name" value="DUF2213"/>
    <property type="match status" value="1"/>
</dbReference>
<gene>
    <name evidence="3" type="ORF">Dpoa569_0001326</name>
</gene>
<evidence type="ECO:0000313" key="3">
    <source>
        <dbReference type="EMBL" id="QDX29548.1"/>
    </source>
</evidence>
<reference evidence="3 4" key="1">
    <citation type="journal article" date="2019" name="Environ. Microbiol.">
        <title>The phytopathogenic nature of Dickeya aquatica 174/2 and the dynamic early evolution of Dickeya pathogenicity.</title>
        <authorList>
            <person name="Duprey A."/>
            <person name="Taib N."/>
            <person name="Leonard S."/>
            <person name="Garin T."/>
            <person name="Flandrois J.P."/>
            <person name="Nasser W."/>
            <person name="Brochier-Armanet C."/>
            <person name="Reverchon S."/>
        </authorList>
    </citation>
    <scope>NUCLEOTIDE SEQUENCE [LARGE SCALE GENOMIC DNA]</scope>
    <source>
        <strain evidence="3 4">NCPPB 569</strain>
    </source>
</reference>
<evidence type="ECO:0000313" key="4">
    <source>
        <dbReference type="Proteomes" id="UP000320591"/>
    </source>
</evidence>
<dbReference type="STRING" id="568768.GCA_000406125_02531"/>
<keyword evidence="1" id="KW-0175">Coiled coil</keyword>
<feature type="coiled-coil region" evidence="1">
    <location>
        <begin position="393"/>
        <end position="420"/>
    </location>
</feature>
<dbReference type="KEGG" id="dic:Dpoa569_0001326"/>
<dbReference type="EMBL" id="CP042220">
    <property type="protein sequence ID" value="QDX29548.1"/>
    <property type="molecule type" value="Genomic_DNA"/>
</dbReference>
<evidence type="ECO:0000256" key="2">
    <source>
        <dbReference type="SAM" id="MobiDB-lite"/>
    </source>
</evidence>
<dbReference type="Proteomes" id="UP000320591">
    <property type="component" value="Chromosome"/>
</dbReference>
<organism evidence="3 4">
    <name type="scientific">Dickeya poaceiphila</name>
    <dbReference type="NCBI Taxonomy" id="568768"/>
    <lineage>
        <taxon>Bacteria</taxon>
        <taxon>Pseudomonadati</taxon>
        <taxon>Pseudomonadota</taxon>
        <taxon>Gammaproteobacteria</taxon>
        <taxon>Enterobacterales</taxon>
        <taxon>Pectobacteriaceae</taxon>
        <taxon>Dickeya</taxon>
    </lineage>
</organism>
<keyword evidence="4" id="KW-1185">Reference proteome</keyword>
<feature type="region of interest" description="Disordered" evidence="2">
    <location>
        <begin position="308"/>
        <end position="340"/>
    </location>
</feature>
<sequence>MPVHKKNGRWWFGSKGPFPTREKAEEAEKAAYANGYIGDRKIALDSEPSRRRIDENGYLHVSQTHLTKEQVAPYLGKEIPGWQELNLEPERVYYGYRSGEELEKARDTFNGMPLLREHRQDSADAPLKEFRIGSIGTTPVWSAPYLDNALIVTDSDAIEKINNGTLREISCGYFFEPDFTPGEFNGVNYDFVMRNLRGNHVALVEKGRAGPDVYVHDAMPSNLSQKKVIDTMKKLNRKGVALRSALAAHLKPLLAQDAAPGELTALVRANKTPVAIAKAAVQKFAPLLAQDIEIDPTELAEALEAAEQVVEPEEKQIGDGVEEEPQQEEESPAYDAESPAESIKQILEQASVPPETIDAVLKCLMVPANDENGSAGGAEGGQENQEKKDVVTQAVMDAAIKSATEKVAQAERERAKALTTAASKVEGLCGKVDAMAFDSAADIYAHALKAKGIDTSKFEPAGYAGMVEIMLQQKQSQPAPVGDSAFNKPAKLDGKFAGLANIRL</sequence>
<proteinExistence type="predicted"/>
<dbReference type="RefSeq" id="WP_128569745.1">
    <property type="nucleotide sequence ID" value="NZ_CM001975.1"/>
</dbReference>
<accession>A0A5B8I6C8</accession>
<dbReference type="AlphaFoldDB" id="A0A5B8I6C8"/>
<dbReference type="OrthoDB" id="9813763at2"/>
<dbReference type="InterPro" id="IPR016913">
    <property type="entry name" value="UCP029215"/>
</dbReference>
<evidence type="ECO:0000256" key="1">
    <source>
        <dbReference type="SAM" id="Coils"/>
    </source>
</evidence>
<feature type="compositionally biased region" description="Acidic residues" evidence="2">
    <location>
        <begin position="320"/>
        <end position="332"/>
    </location>
</feature>